<accession>A0A9J5XFF5</accession>
<protein>
    <submittedName>
        <fullName evidence="1">Uncharacterized protein</fullName>
    </submittedName>
</protein>
<keyword evidence="2" id="KW-1185">Reference proteome</keyword>
<name>A0A9J5XFF5_SOLCO</name>
<sequence>MIFVKIEKRRLEILINAFCIKHDISLPNYDDSFSNSGRLRHKVVNYTILHHIMWMCFIKSLIDSYKNFDHFNEVTSDILNGAACLNSIDSFSSFDIKKKRL</sequence>
<dbReference type="AlphaFoldDB" id="A0A9J5XFF5"/>
<reference evidence="1 2" key="1">
    <citation type="submission" date="2020-09" db="EMBL/GenBank/DDBJ databases">
        <title>De no assembly of potato wild relative species, Solanum commersonii.</title>
        <authorList>
            <person name="Cho K."/>
        </authorList>
    </citation>
    <scope>NUCLEOTIDE SEQUENCE [LARGE SCALE GENOMIC DNA]</scope>
    <source>
        <strain evidence="1">LZ3.2</strain>
        <tissue evidence="1">Leaf</tissue>
    </source>
</reference>
<comment type="caution">
    <text evidence="1">The sequence shown here is derived from an EMBL/GenBank/DDBJ whole genome shotgun (WGS) entry which is preliminary data.</text>
</comment>
<dbReference type="EMBL" id="JACXVP010000009">
    <property type="protein sequence ID" value="KAG5587113.1"/>
    <property type="molecule type" value="Genomic_DNA"/>
</dbReference>
<dbReference type="Proteomes" id="UP000824120">
    <property type="component" value="Chromosome 9"/>
</dbReference>
<dbReference type="OrthoDB" id="6778351at2759"/>
<gene>
    <name evidence="1" type="ORF">H5410_047547</name>
</gene>
<organism evidence="1 2">
    <name type="scientific">Solanum commersonii</name>
    <name type="common">Commerson's wild potato</name>
    <name type="synonym">Commerson's nightshade</name>
    <dbReference type="NCBI Taxonomy" id="4109"/>
    <lineage>
        <taxon>Eukaryota</taxon>
        <taxon>Viridiplantae</taxon>
        <taxon>Streptophyta</taxon>
        <taxon>Embryophyta</taxon>
        <taxon>Tracheophyta</taxon>
        <taxon>Spermatophyta</taxon>
        <taxon>Magnoliopsida</taxon>
        <taxon>eudicotyledons</taxon>
        <taxon>Gunneridae</taxon>
        <taxon>Pentapetalae</taxon>
        <taxon>asterids</taxon>
        <taxon>lamiids</taxon>
        <taxon>Solanales</taxon>
        <taxon>Solanaceae</taxon>
        <taxon>Solanoideae</taxon>
        <taxon>Solaneae</taxon>
        <taxon>Solanum</taxon>
    </lineage>
</organism>
<evidence type="ECO:0000313" key="1">
    <source>
        <dbReference type="EMBL" id="KAG5587113.1"/>
    </source>
</evidence>
<proteinExistence type="predicted"/>
<evidence type="ECO:0000313" key="2">
    <source>
        <dbReference type="Proteomes" id="UP000824120"/>
    </source>
</evidence>